<dbReference type="AlphaFoldDB" id="A0A2J6ST07"/>
<dbReference type="GeneID" id="36583764"/>
<dbReference type="InterPro" id="IPR052895">
    <property type="entry name" value="HetReg/Transcr_Mod"/>
</dbReference>
<protein>
    <recommendedName>
        <fullName evidence="1">Heterokaryon incompatibility domain-containing protein</fullName>
    </recommendedName>
</protein>
<dbReference type="InterPro" id="IPR010730">
    <property type="entry name" value="HET"/>
</dbReference>
<keyword evidence="3" id="KW-1185">Reference proteome</keyword>
<sequence length="75" mass="8163">WITAVCINQNDDFDKSSQVKQMTDIYKAATSVFAWLGPSGDDSDVAVDVLERIGEAVIKAGMVNLSREVMPCLKA</sequence>
<name>A0A2J6ST07_9HELO</name>
<dbReference type="InParanoid" id="A0A2J6ST07"/>
<dbReference type="PANTHER" id="PTHR24148">
    <property type="entry name" value="ANKYRIN REPEAT DOMAIN-CONTAINING PROTEIN 39 HOMOLOG-RELATED"/>
    <property type="match status" value="1"/>
</dbReference>
<evidence type="ECO:0000313" key="2">
    <source>
        <dbReference type="EMBL" id="PMD53916.1"/>
    </source>
</evidence>
<dbReference type="PANTHER" id="PTHR24148:SF64">
    <property type="entry name" value="HETEROKARYON INCOMPATIBILITY DOMAIN-CONTAINING PROTEIN"/>
    <property type="match status" value="1"/>
</dbReference>
<accession>A0A2J6ST07</accession>
<evidence type="ECO:0000313" key="3">
    <source>
        <dbReference type="Proteomes" id="UP000235371"/>
    </source>
</evidence>
<dbReference type="Proteomes" id="UP000235371">
    <property type="component" value="Unassembled WGS sequence"/>
</dbReference>
<reference evidence="2 3" key="1">
    <citation type="submission" date="2016-04" db="EMBL/GenBank/DDBJ databases">
        <title>A degradative enzymes factory behind the ericoid mycorrhizal symbiosis.</title>
        <authorList>
            <consortium name="DOE Joint Genome Institute"/>
            <person name="Martino E."/>
            <person name="Morin E."/>
            <person name="Grelet G."/>
            <person name="Kuo A."/>
            <person name="Kohler A."/>
            <person name="Daghino S."/>
            <person name="Barry K."/>
            <person name="Choi C."/>
            <person name="Cichocki N."/>
            <person name="Clum A."/>
            <person name="Copeland A."/>
            <person name="Hainaut M."/>
            <person name="Haridas S."/>
            <person name="Labutti K."/>
            <person name="Lindquist E."/>
            <person name="Lipzen A."/>
            <person name="Khouja H.-R."/>
            <person name="Murat C."/>
            <person name="Ohm R."/>
            <person name="Olson A."/>
            <person name="Spatafora J."/>
            <person name="Veneault-Fourrey C."/>
            <person name="Henrissat B."/>
            <person name="Grigoriev I."/>
            <person name="Martin F."/>
            <person name="Perotto S."/>
        </authorList>
    </citation>
    <scope>NUCLEOTIDE SEQUENCE [LARGE SCALE GENOMIC DNA]</scope>
    <source>
        <strain evidence="2 3">E</strain>
    </source>
</reference>
<feature type="domain" description="Heterokaryon incompatibility" evidence="1">
    <location>
        <begin position="1"/>
        <end position="55"/>
    </location>
</feature>
<dbReference type="RefSeq" id="XP_024730820.1">
    <property type="nucleotide sequence ID" value="XM_024875685.1"/>
</dbReference>
<dbReference type="EMBL" id="KZ613866">
    <property type="protein sequence ID" value="PMD53916.1"/>
    <property type="molecule type" value="Genomic_DNA"/>
</dbReference>
<gene>
    <name evidence="2" type="ORF">K444DRAFT_540157</name>
</gene>
<organism evidence="2 3">
    <name type="scientific">Hyaloscypha bicolor E</name>
    <dbReference type="NCBI Taxonomy" id="1095630"/>
    <lineage>
        <taxon>Eukaryota</taxon>
        <taxon>Fungi</taxon>
        <taxon>Dikarya</taxon>
        <taxon>Ascomycota</taxon>
        <taxon>Pezizomycotina</taxon>
        <taxon>Leotiomycetes</taxon>
        <taxon>Helotiales</taxon>
        <taxon>Hyaloscyphaceae</taxon>
        <taxon>Hyaloscypha</taxon>
        <taxon>Hyaloscypha bicolor</taxon>
    </lineage>
</organism>
<evidence type="ECO:0000259" key="1">
    <source>
        <dbReference type="Pfam" id="PF06985"/>
    </source>
</evidence>
<dbReference type="Pfam" id="PF06985">
    <property type="entry name" value="HET"/>
    <property type="match status" value="1"/>
</dbReference>
<proteinExistence type="predicted"/>
<dbReference type="OrthoDB" id="3598674at2759"/>
<feature type="non-terminal residue" evidence="2">
    <location>
        <position position="1"/>
    </location>
</feature>